<keyword evidence="1" id="KW-1133">Transmembrane helix</keyword>
<sequence length="37" mass="4368">MRFLTSQVRFAKRGQNLSVLVAFFYIWASIFCWNGPI</sequence>
<protein>
    <submittedName>
        <fullName evidence="2">Uncharacterized protein</fullName>
    </submittedName>
</protein>
<name>A0A6B7PWP9_PSEPU</name>
<evidence type="ECO:0000256" key="1">
    <source>
        <dbReference type="SAM" id="Phobius"/>
    </source>
</evidence>
<reference evidence="2" key="1">
    <citation type="submission" date="2019-08" db="EMBL/GenBank/DDBJ databases">
        <authorList>
            <person name="Zhou D."/>
            <person name="Chen F."/>
        </authorList>
    </citation>
    <scope>NUCLEOTIDE SEQUENCE</scope>
    <source>
        <strain evidence="2">150716811</strain>
        <plasmid evidence="2">p716811-VIM</plasmid>
    </source>
</reference>
<keyword evidence="1" id="KW-0472">Membrane</keyword>
<accession>A0A6B7PWP9</accession>
<dbReference type="AlphaFoldDB" id="A0A6B7PWP9"/>
<keyword evidence="1" id="KW-0812">Transmembrane</keyword>
<dbReference type="EMBL" id="MN310372">
    <property type="protein sequence ID" value="QFX76849.1"/>
    <property type="molecule type" value="Genomic_DNA"/>
</dbReference>
<feature type="transmembrane region" description="Helical" evidence="1">
    <location>
        <begin position="16"/>
        <end position="36"/>
    </location>
</feature>
<geneLocation type="plasmid" evidence="2">
    <name>p716811-VIM</name>
</geneLocation>
<organism evidence="2">
    <name type="scientific">Pseudomonas putida</name>
    <name type="common">Arthrobacter siderocapsulatus</name>
    <dbReference type="NCBI Taxonomy" id="303"/>
    <lineage>
        <taxon>Bacteria</taxon>
        <taxon>Pseudomonadati</taxon>
        <taxon>Pseudomonadota</taxon>
        <taxon>Gammaproteobacteria</taxon>
        <taxon>Pseudomonadales</taxon>
        <taxon>Pseudomonadaceae</taxon>
        <taxon>Pseudomonas</taxon>
    </lineage>
</organism>
<proteinExistence type="predicted"/>
<keyword evidence="2" id="KW-0614">Plasmid</keyword>
<evidence type="ECO:0000313" key="2">
    <source>
        <dbReference type="EMBL" id="QFX76849.1"/>
    </source>
</evidence>